<reference evidence="1 2" key="1">
    <citation type="journal article" date="2024" name="Commun. Biol.">
        <title>Comparative genomic analysis of thermophilic fungi reveals convergent evolutionary adaptations and gene losses.</title>
        <authorList>
            <person name="Steindorff A.S."/>
            <person name="Aguilar-Pontes M.V."/>
            <person name="Robinson A.J."/>
            <person name="Andreopoulos B."/>
            <person name="LaButti K."/>
            <person name="Kuo A."/>
            <person name="Mondo S."/>
            <person name="Riley R."/>
            <person name="Otillar R."/>
            <person name="Haridas S."/>
            <person name="Lipzen A."/>
            <person name="Grimwood J."/>
            <person name="Schmutz J."/>
            <person name="Clum A."/>
            <person name="Reid I.D."/>
            <person name="Moisan M.C."/>
            <person name="Butler G."/>
            <person name="Nguyen T.T.M."/>
            <person name="Dewar K."/>
            <person name="Conant G."/>
            <person name="Drula E."/>
            <person name="Henrissat B."/>
            <person name="Hansel C."/>
            <person name="Singer S."/>
            <person name="Hutchinson M.I."/>
            <person name="de Vries R.P."/>
            <person name="Natvig D.O."/>
            <person name="Powell A.J."/>
            <person name="Tsang A."/>
            <person name="Grigoriev I.V."/>
        </authorList>
    </citation>
    <scope>NUCLEOTIDE SEQUENCE [LARGE SCALE GENOMIC DNA]</scope>
    <source>
        <strain evidence="1 2">ATCC 24622</strain>
    </source>
</reference>
<dbReference type="Proteomes" id="UP001586593">
    <property type="component" value="Unassembled WGS sequence"/>
</dbReference>
<proteinExistence type="predicted"/>
<gene>
    <name evidence="1" type="ORF">VTK73DRAFT_5058</name>
</gene>
<name>A0ABR3V3Y5_9PEZI</name>
<comment type="caution">
    <text evidence="1">The sequence shown here is derived from an EMBL/GenBank/DDBJ whole genome shotgun (WGS) entry which is preliminary data.</text>
</comment>
<keyword evidence="2" id="KW-1185">Reference proteome</keyword>
<organism evidence="1 2">
    <name type="scientific">Phialemonium thermophilum</name>
    <dbReference type="NCBI Taxonomy" id="223376"/>
    <lineage>
        <taxon>Eukaryota</taxon>
        <taxon>Fungi</taxon>
        <taxon>Dikarya</taxon>
        <taxon>Ascomycota</taxon>
        <taxon>Pezizomycotina</taxon>
        <taxon>Sordariomycetes</taxon>
        <taxon>Sordariomycetidae</taxon>
        <taxon>Cephalothecales</taxon>
        <taxon>Cephalothecaceae</taxon>
        <taxon>Phialemonium</taxon>
    </lineage>
</organism>
<protein>
    <submittedName>
        <fullName evidence="1">Uncharacterized protein</fullName>
    </submittedName>
</protein>
<accession>A0ABR3V3Y5</accession>
<sequence>MCVATWPFLSMHPFPPGTRMPPAPASHPAWYSASARTCGFTMLRLNGVTYRSSSVTSRKMVPFTAGSPAANLGSPACVDVT</sequence>
<dbReference type="EMBL" id="JAZHXJ010002835">
    <property type="protein sequence ID" value="KAL1836454.1"/>
    <property type="molecule type" value="Genomic_DNA"/>
</dbReference>
<evidence type="ECO:0000313" key="2">
    <source>
        <dbReference type="Proteomes" id="UP001586593"/>
    </source>
</evidence>
<evidence type="ECO:0000313" key="1">
    <source>
        <dbReference type="EMBL" id="KAL1836454.1"/>
    </source>
</evidence>